<gene>
    <name evidence="3" type="ORF">Q5934_04705</name>
</gene>
<dbReference type="AlphaFoldDB" id="A0AAW7ZIK5"/>
<dbReference type="Proteomes" id="UP001176432">
    <property type="component" value="Unassembled WGS sequence"/>
</dbReference>
<protein>
    <submittedName>
        <fullName evidence="3">Zinc ribbon protein</fullName>
    </submittedName>
</protein>
<feature type="domain" description="DUF3279" evidence="1">
    <location>
        <begin position="98"/>
        <end position="126"/>
    </location>
</feature>
<evidence type="ECO:0000313" key="3">
    <source>
        <dbReference type="EMBL" id="MDO7920849.1"/>
    </source>
</evidence>
<sequence>MQITPQYLAINTAGKYFTPWNAIKAPVQTWFCTSCLSELRLHKASDGLEACFTHDLMCLTPSKAESCPYIAEERKKHERLAYLRQIVEQLPLYTNQGKDWRCVLCQQDYHGHKFCVICGSGIYSIEDVSTALPVYSPRPCSRFILTGESDDLETPDILSSLY</sequence>
<feature type="domain" description="DUF7828" evidence="2">
    <location>
        <begin position="7"/>
        <end position="88"/>
    </location>
</feature>
<dbReference type="Pfam" id="PF11682">
    <property type="entry name" value="Zn_ribbon_11"/>
    <property type="match status" value="1"/>
</dbReference>
<name>A0AAW7ZIK5_ENTAS</name>
<organism evidence="3 4">
    <name type="scientific">Enterobacter asburiae</name>
    <dbReference type="NCBI Taxonomy" id="61645"/>
    <lineage>
        <taxon>Bacteria</taxon>
        <taxon>Pseudomonadati</taxon>
        <taxon>Pseudomonadota</taxon>
        <taxon>Gammaproteobacteria</taxon>
        <taxon>Enterobacterales</taxon>
        <taxon>Enterobacteriaceae</taxon>
        <taxon>Enterobacter</taxon>
        <taxon>Enterobacter cloacae complex</taxon>
    </lineage>
</organism>
<dbReference type="Pfam" id="PF25165">
    <property type="entry name" value="DUF7828"/>
    <property type="match status" value="1"/>
</dbReference>
<dbReference type="EMBL" id="JAUPXB010000001">
    <property type="protein sequence ID" value="MDO7920849.1"/>
    <property type="molecule type" value="Genomic_DNA"/>
</dbReference>
<dbReference type="InterPro" id="IPR021696">
    <property type="entry name" value="DUF3279"/>
</dbReference>
<accession>A0AAW7ZIK5</accession>
<evidence type="ECO:0000313" key="4">
    <source>
        <dbReference type="Proteomes" id="UP001176432"/>
    </source>
</evidence>
<reference evidence="3" key="1">
    <citation type="submission" date="2023-07" db="EMBL/GenBank/DDBJ databases">
        <title>Isolates cultured from stool samples of acute diarrhea patients.</title>
        <authorList>
            <person name="Jiang S."/>
        </authorList>
    </citation>
    <scope>NUCLEOTIDE SEQUENCE</scope>
    <source>
        <strain evidence="3">L4424</strain>
    </source>
</reference>
<dbReference type="InterPro" id="IPR057150">
    <property type="entry name" value="DUF7828"/>
</dbReference>
<comment type="caution">
    <text evidence="3">The sequence shown here is derived from an EMBL/GenBank/DDBJ whole genome shotgun (WGS) entry which is preliminary data.</text>
</comment>
<proteinExistence type="predicted"/>
<dbReference type="RefSeq" id="WP_038874943.1">
    <property type="nucleotide sequence ID" value="NZ_CP083834.1"/>
</dbReference>
<evidence type="ECO:0000259" key="2">
    <source>
        <dbReference type="Pfam" id="PF25165"/>
    </source>
</evidence>
<evidence type="ECO:0000259" key="1">
    <source>
        <dbReference type="Pfam" id="PF11682"/>
    </source>
</evidence>